<gene>
    <name evidence="1" type="ORF">QEZ52_22180</name>
</gene>
<keyword evidence="2" id="KW-1185">Reference proteome</keyword>
<evidence type="ECO:0008006" key="3">
    <source>
        <dbReference type="Google" id="ProtNLM"/>
    </source>
</evidence>
<accession>A0ABZ2XZC1</accession>
<name>A0ABZ2XZC1_9RHOB</name>
<geneLocation type="plasmid" evidence="1 2">
    <name>unnamed2</name>
</geneLocation>
<reference evidence="1 2" key="1">
    <citation type="submission" date="2023-04" db="EMBL/GenBank/DDBJ databases">
        <title>Complete genome sequence of Alisedimentitalea scapharcae.</title>
        <authorList>
            <person name="Rong J.-C."/>
            <person name="Yi M.-L."/>
            <person name="Zhao Q."/>
        </authorList>
    </citation>
    <scope>NUCLEOTIDE SEQUENCE [LARGE SCALE GENOMIC DNA]</scope>
    <source>
        <strain evidence="1 2">KCTC 42119</strain>
        <plasmid evidence="1 2">unnamed2</plasmid>
    </source>
</reference>
<protein>
    <recommendedName>
        <fullName evidence="3">Saccharopine dehydrogenase NADP binding domain-containing protein</fullName>
    </recommendedName>
</protein>
<organism evidence="1 2">
    <name type="scientific">Aliisedimentitalea scapharcae</name>
    <dbReference type="NCBI Taxonomy" id="1524259"/>
    <lineage>
        <taxon>Bacteria</taxon>
        <taxon>Pseudomonadati</taxon>
        <taxon>Pseudomonadota</taxon>
        <taxon>Alphaproteobacteria</taxon>
        <taxon>Rhodobacterales</taxon>
        <taxon>Roseobacteraceae</taxon>
        <taxon>Aliisedimentitalea</taxon>
    </lineage>
</organism>
<evidence type="ECO:0000313" key="1">
    <source>
        <dbReference type="EMBL" id="WZK91450.1"/>
    </source>
</evidence>
<keyword evidence="1" id="KW-0614">Plasmid</keyword>
<dbReference type="Proteomes" id="UP001623232">
    <property type="component" value="Plasmid unnamed2"/>
</dbReference>
<proteinExistence type="predicted"/>
<sequence>MAKPTLMVLSLGELGTHLLEAAARSQLFDTIIVASRDKAKAQARANNAVIGAGIEGFFPNIIAEELDFNAPGFGAKLDQIAPDYLFTAPSMLPWWKLDEAAASLPFAGYTALHLALMVALRDQMTEANFNGVWIGASYPDVINAVLNRTGYGPTCGIGNVQEPIAKIQSYVARIKGCSPNEVRVQLVAQHAFEYYVLNAPTPKELPPHLIKATVHGEDVSPIASQALWAPFPFPYDLHFNRVTASAGIRALQALTSESPQSIHLPGIGALLGGYPVQASTSGIVLDLPLEWSLDQAIAVNEQSLAWDGIKSVTEDGTIIYTPETCEGLHNLLGSTPGSLTTKNAAAQAQALLAVL</sequence>
<dbReference type="EMBL" id="CP123586">
    <property type="protein sequence ID" value="WZK91450.1"/>
    <property type="molecule type" value="Genomic_DNA"/>
</dbReference>
<dbReference type="RefSeq" id="WP_343211675.1">
    <property type="nucleotide sequence ID" value="NZ_CP123586.1"/>
</dbReference>
<evidence type="ECO:0000313" key="2">
    <source>
        <dbReference type="Proteomes" id="UP001623232"/>
    </source>
</evidence>